<evidence type="ECO:0000313" key="9">
    <source>
        <dbReference type="Proteomes" id="UP001374535"/>
    </source>
</evidence>
<accession>A0AAQ3P0F5</accession>
<feature type="domain" description="Reverse transcriptase RNase H-like" evidence="7">
    <location>
        <begin position="6"/>
        <end position="90"/>
    </location>
</feature>
<evidence type="ECO:0000256" key="2">
    <source>
        <dbReference type="ARBA" id="ARBA00022695"/>
    </source>
</evidence>
<dbReference type="InterPro" id="IPR041373">
    <property type="entry name" value="RT_RNaseH"/>
</dbReference>
<dbReference type="GO" id="GO:0004519">
    <property type="term" value="F:endonuclease activity"/>
    <property type="evidence" value="ECO:0007669"/>
    <property type="project" value="UniProtKB-KW"/>
</dbReference>
<evidence type="ECO:0000256" key="1">
    <source>
        <dbReference type="ARBA" id="ARBA00022679"/>
    </source>
</evidence>
<evidence type="ECO:0000256" key="3">
    <source>
        <dbReference type="ARBA" id="ARBA00022722"/>
    </source>
</evidence>
<keyword evidence="2" id="KW-0548">Nucleotidyltransferase</keyword>
<dbReference type="EMBL" id="CP144699">
    <property type="protein sequence ID" value="WVZ19355.1"/>
    <property type="molecule type" value="Genomic_DNA"/>
</dbReference>
<dbReference type="Proteomes" id="UP001374535">
    <property type="component" value="Chromosome 2"/>
</dbReference>
<dbReference type="GO" id="GO:0003964">
    <property type="term" value="F:RNA-directed DNA polymerase activity"/>
    <property type="evidence" value="ECO:0007669"/>
    <property type="project" value="UniProtKB-KW"/>
</dbReference>
<keyword evidence="5" id="KW-0378">Hydrolase</keyword>
<dbReference type="InterPro" id="IPR043502">
    <property type="entry name" value="DNA/RNA_pol_sf"/>
</dbReference>
<name>A0AAQ3P0F5_VIGMU</name>
<sequence>MGREGNIILQTDASDRYWEVVLIEEIHGKKFYCGHASGQFKEAEVHYHTTYKEDLVVKKGIKKFDFHLRGFQFEVQMGNSSFPKILEFKNKMTPDPQILSLKDWFCRYDFSAKHIKGNKNLIPNFISQQTKVVQMIT</sequence>
<keyword evidence="4" id="KW-0255">Endonuclease</keyword>
<gene>
    <name evidence="8" type="ORF">V8G54_006677</name>
</gene>
<keyword evidence="6" id="KW-0695">RNA-directed DNA polymerase</keyword>
<evidence type="ECO:0000256" key="6">
    <source>
        <dbReference type="ARBA" id="ARBA00022918"/>
    </source>
</evidence>
<evidence type="ECO:0000256" key="4">
    <source>
        <dbReference type="ARBA" id="ARBA00022759"/>
    </source>
</evidence>
<organism evidence="8 9">
    <name type="scientific">Vigna mungo</name>
    <name type="common">Black gram</name>
    <name type="synonym">Phaseolus mungo</name>
    <dbReference type="NCBI Taxonomy" id="3915"/>
    <lineage>
        <taxon>Eukaryota</taxon>
        <taxon>Viridiplantae</taxon>
        <taxon>Streptophyta</taxon>
        <taxon>Embryophyta</taxon>
        <taxon>Tracheophyta</taxon>
        <taxon>Spermatophyta</taxon>
        <taxon>Magnoliopsida</taxon>
        <taxon>eudicotyledons</taxon>
        <taxon>Gunneridae</taxon>
        <taxon>Pentapetalae</taxon>
        <taxon>rosids</taxon>
        <taxon>fabids</taxon>
        <taxon>Fabales</taxon>
        <taxon>Fabaceae</taxon>
        <taxon>Papilionoideae</taxon>
        <taxon>50 kb inversion clade</taxon>
        <taxon>NPAAA clade</taxon>
        <taxon>indigoferoid/millettioid clade</taxon>
        <taxon>Phaseoleae</taxon>
        <taxon>Vigna</taxon>
    </lineage>
</organism>
<dbReference type="AlphaFoldDB" id="A0AAQ3P0F5"/>
<keyword evidence="3" id="KW-0540">Nuclease</keyword>
<protein>
    <recommendedName>
        <fullName evidence="7">Reverse transcriptase RNase H-like domain-containing protein</fullName>
    </recommendedName>
</protein>
<evidence type="ECO:0000256" key="5">
    <source>
        <dbReference type="ARBA" id="ARBA00022801"/>
    </source>
</evidence>
<proteinExistence type="predicted"/>
<dbReference type="SUPFAM" id="SSF56672">
    <property type="entry name" value="DNA/RNA polymerases"/>
    <property type="match status" value="1"/>
</dbReference>
<keyword evidence="1" id="KW-0808">Transferase</keyword>
<evidence type="ECO:0000259" key="7">
    <source>
        <dbReference type="Pfam" id="PF17917"/>
    </source>
</evidence>
<keyword evidence="9" id="KW-1185">Reference proteome</keyword>
<evidence type="ECO:0000313" key="8">
    <source>
        <dbReference type="EMBL" id="WVZ19355.1"/>
    </source>
</evidence>
<dbReference type="Pfam" id="PF17917">
    <property type="entry name" value="RT_RNaseH"/>
    <property type="match status" value="1"/>
</dbReference>
<dbReference type="GO" id="GO:0016787">
    <property type="term" value="F:hydrolase activity"/>
    <property type="evidence" value="ECO:0007669"/>
    <property type="project" value="UniProtKB-KW"/>
</dbReference>
<reference evidence="8 9" key="1">
    <citation type="journal article" date="2023" name="Life. Sci Alliance">
        <title>Evolutionary insights into 3D genome organization and epigenetic landscape of Vigna mungo.</title>
        <authorList>
            <person name="Junaid A."/>
            <person name="Singh B."/>
            <person name="Bhatia S."/>
        </authorList>
    </citation>
    <scope>NUCLEOTIDE SEQUENCE [LARGE SCALE GENOMIC DNA]</scope>
    <source>
        <strain evidence="8">Urdbean</strain>
    </source>
</reference>